<dbReference type="GO" id="GO:0005524">
    <property type="term" value="F:ATP binding"/>
    <property type="evidence" value="ECO:0007669"/>
    <property type="project" value="UniProtKB-KW"/>
</dbReference>
<protein>
    <recommendedName>
        <fullName evidence="1">non-specific serine/threonine protein kinase</fullName>
        <ecNumber evidence="1">2.7.11.1</ecNumber>
    </recommendedName>
</protein>
<dbReference type="InParanoid" id="C4JQA6"/>
<dbReference type="KEGG" id="ure:UREG_04660"/>
<evidence type="ECO:0000256" key="1">
    <source>
        <dbReference type="ARBA" id="ARBA00012513"/>
    </source>
</evidence>
<evidence type="ECO:0000256" key="6">
    <source>
        <dbReference type="ARBA" id="ARBA00022840"/>
    </source>
</evidence>
<keyword evidence="3" id="KW-0808">Transferase</keyword>
<dbReference type="EC" id="2.7.11.1" evidence="1"/>
<dbReference type="RefSeq" id="XP_002545143.1">
    <property type="nucleotide sequence ID" value="XM_002545097.1"/>
</dbReference>
<reference evidence="10" key="1">
    <citation type="journal article" date="2009" name="Genome Res.">
        <title>Comparative genomic analyses of the human fungal pathogens Coccidioides and their relatives.</title>
        <authorList>
            <person name="Sharpton T.J."/>
            <person name="Stajich J.E."/>
            <person name="Rounsley S.D."/>
            <person name="Gardner M.J."/>
            <person name="Wortman J.R."/>
            <person name="Jordar V.S."/>
            <person name="Maiti R."/>
            <person name="Kodira C.D."/>
            <person name="Neafsey D.E."/>
            <person name="Zeng Q."/>
            <person name="Hung C.-Y."/>
            <person name="McMahan C."/>
            <person name="Muszewska A."/>
            <person name="Grynberg M."/>
            <person name="Mandel M.A."/>
            <person name="Kellner E.M."/>
            <person name="Barker B.M."/>
            <person name="Galgiani J.N."/>
            <person name="Orbach M.J."/>
            <person name="Kirkland T.N."/>
            <person name="Cole G.T."/>
            <person name="Henn M.R."/>
            <person name="Birren B.W."/>
            <person name="Taylor J.W."/>
        </authorList>
    </citation>
    <scope>NUCLEOTIDE SEQUENCE [LARGE SCALE GENOMIC DNA]</scope>
    <source>
        <strain evidence="10">UAMH 1704</strain>
    </source>
</reference>
<dbReference type="GO" id="GO:0004674">
    <property type="term" value="F:protein serine/threonine kinase activity"/>
    <property type="evidence" value="ECO:0007669"/>
    <property type="project" value="UniProtKB-KW"/>
</dbReference>
<accession>C4JQA6</accession>
<keyword evidence="5" id="KW-0418">Kinase</keyword>
<dbReference type="EMBL" id="CH476616">
    <property type="protein sequence ID" value="EEP79814.1"/>
    <property type="molecule type" value="Genomic_DNA"/>
</dbReference>
<dbReference type="PANTHER" id="PTHR47634:SF9">
    <property type="entry name" value="PROTEIN KINASE DOMAIN-CONTAINING PROTEIN-RELATED"/>
    <property type="match status" value="1"/>
</dbReference>
<dbReference type="GO" id="GO:0050684">
    <property type="term" value="P:regulation of mRNA processing"/>
    <property type="evidence" value="ECO:0007669"/>
    <property type="project" value="TreeGrafter"/>
</dbReference>
<sequence>MKAAITSHRSWAISSTKGPMANMCASFSMFSAIIWGFKPCNLKPTNILLELEHSQDAISRYLAAVPPRTSHQDGFAVPLREVIKTPLVSEMKQPRIRIVDFGVEFVQGIVLFSGIASEKGSWTADDDRLAKMIEILGPFPPEFLKTGNRTASFFDEKGNLLRLPDLRPTTLERLINGTSKPFIKPQDMTDADIPIFIDFLRGMLAIDPKRRKSAAALLQHEWLRP</sequence>
<organism evidence="9 10">
    <name type="scientific">Uncinocarpus reesii (strain UAMH 1704)</name>
    <dbReference type="NCBI Taxonomy" id="336963"/>
    <lineage>
        <taxon>Eukaryota</taxon>
        <taxon>Fungi</taxon>
        <taxon>Dikarya</taxon>
        <taxon>Ascomycota</taxon>
        <taxon>Pezizomycotina</taxon>
        <taxon>Eurotiomycetes</taxon>
        <taxon>Eurotiomycetidae</taxon>
        <taxon>Onygenales</taxon>
        <taxon>Onygenaceae</taxon>
        <taxon>Uncinocarpus</taxon>
    </lineage>
</organism>
<dbReference type="InterPro" id="IPR051334">
    <property type="entry name" value="SRPK"/>
</dbReference>
<gene>
    <name evidence="9" type="ORF">UREG_04660</name>
</gene>
<dbReference type="AlphaFoldDB" id="C4JQA6"/>
<dbReference type="eggNOG" id="KOG1290">
    <property type="taxonomic scope" value="Eukaryota"/>
</dbReference>
<keyword evidence="4" id="KW-0547">Nucleotide-binding</keyword>
<dbReference type="PANTHER" id="PTHR47634">
    <property type="entry name" value="PROTEIN KINASE DOMAIN-CONTAINING PROTEIN-RELATED"/>
    <property type="match status" value="1"/>
</dbReference>
<evidence type="ECO:0000256" key="7">
    <source>
        <dbReference type="ARBA" id="ARBA00047899"/>
    </source>
</evidence>
<dbReference type="GeneID" id="8440046"/>
<evidence type="ECO:0000256" key="3">
    <source>
        <dbReference type="ARBA" id="ARBA00022679"/>
    </source>
</evidence>
<dbReference type="GO" id="GO:0000245">
    <property type="term" value="P:spliceosomal complex assembly"/>
    <property type="evidence" value="ECO:0007669"/>
    <property type="project" value="TreeGrafter"/>
</dbReference>
<evidence type="ECO:0000256" key="8">
    <source>
        <dbReference type="ARBA" id="ARBA00048679"/>
    </source>
</evidence>
<evidence type="ECO:0000256" key="2">
    <source>
        <dbReference type="ARBA" id="ARBA00022527"/>
    </source>
</evidence>
<evidence type="ECO:0000313" key="10">
    <source>
        <dbReference type="Proteomes" id="UP000002058"/>
    </source>
</evidence>
<dbReference type="VEuPathDB" id="FungiDB:UREG_04660"/>
<dbReference type="HOGENOM" id="CLU_1230706_0_0_1"/>
<keyword evidence="6" id="KW-0067">ATP-binding</keyword>
<dbReference type="Proteomes" id="UP000002058">
    <property type="component" value="Unassembled WGS sequence"/>
</dbReference>
<comment type="catalytic activity">
    <reaction evidence="7">
        <text>L-threonyl-[protein] + ATP = O-phospho-L-threonyl-[protein] + ADP + H(+)</text>
        <dbReference type="Rhea" id="RHEA:46608"/>
        <dbReference type="Rhea" id="RHEA-COMP:11060"/>
        <dbReference type="Rhea" id="RHEA-COMP:11605"/>
        <dbReference type="ChEBI" id="CHEBI:15378"/>
        <dbReference type="ChEBI" id="CHEBI:30013"/>
        <dbReference type="ChEBI" id="CHEBI:30616"/>
        <dbReference type="ChEBI" id="CHEBI:61977"/>
        <dbReference type="ChEBI" id="CHEBI:456216"/>
        <dbReference type="EC" id="2.7.11.1"/>
    </reaction>
</comment>
<dbReference type="InterPro" id="IPR011009">
    <property type="entry name" value="Kinase-like_dom_sf"/>
</dbReference>
<proteinExistence type="predicted"/>
<keyword evidence="10" id="KW-1185">Reference proteome</keyword>
<dbReference type="OrthoDB" id="5979581at2759"/>
<evidence type="ECO:0000256" key="4">
    <source>
        <dbReference type="ARBA" id="ARBA00022741"/>
    </source>
</evidence>
<name>C4JQA6_UNCRE</name>
<dbReference type="Gene3D" id="1.10.510.10">
    <property type="entry name" value="Transferase(Phosphotransferase) domain 1"/>
    <property type="match status" value="1"/>
</dbReference>
<evidence type="ECO:0000256" key="5">
    <source>
        <dbReference type="ARBA" id="ARBA00022777"/>
    </source>
</evidence>
<keyword evidence="2" id="KW-0723">Serine/threonine-protein kinase</keyword>
<dbReference type="SUPFAM" id="SSF56112">
    <property type="entry name" value="Protein kinase-like (PK-like)"/>
    <property type="match status" value="1"/>
</dbReference>
<evidence type="ECO:0000313" key="9">
    <source>
        <dbReference type="EMBL" id="EEP79814.1"/>
    </source>
</evidence>
<comment type="catalytic activity">
    <reaction evidence="8">
        <text>L-seryl-[protein] + ATP = O-phospho-L-seryl-[protein] + ADP + H(+)</text>
        <dbReference type="Rhea" id="RHEA:17989"/>
        <dbReference type="Rhea" id="RHEA-COMP:9863"/>
        <dbReference type="Rhea" id="RHEA-COMP:11604"/>
        <dbReference type="ChEBI" id="CHEBI:15378"/>
        <dbReference type="ChEBI" id="CHEBI:29999"/>
        <dbReference type="ChEBI" id="CHEBI:30616"/>
        <dbReference type="ChEBI" id="CHEBI:83421"/>
        <dbReference type="ChEBI" id="CHEBI:456216"/>
        <dbReference type="EC" id="2.7.11.1"/>
    </reaction>
</comment>